<reference evidence="2" key="1">
    <citation type="submission" date="2016-11" db="UniProtKB">
        <authorList>
            <consortium name="WormBaseParasite"/>
        </authorList>
    </citation>
    <scope>IDENTIFICATION</scope>
</reference>
<organism evidence="1 2">
    <name type="scientific">Heterorhabditis bacteriophora</name>
    <name type="common">Entomopathogenic nematode worm</name>
    <dbReference type="NCBI Taxonomy" id="37862"/>
    <lineage>
        <taxon>Eukaryota</taxon>
        <taxon>Metazoa</taxon>
        <taxon>Ecdysozoa</taxon>
        <taxon>Nematoda</taxon>
        <taxon>Chromadorea</taxon>
        <taxon>Rhabditida</taxon>
        <taxon>Rhabditina</taxon>
        <taxon>Rhabditomorpha</taxon>
        <taxon>Strongyloidea</taxon>
        <taxon>Heterorhabditidae</taxon>
        <taxon>Heterorhabditis</taxon>
    </lineage>
</organism>
<name>A0A1I7W8I9_HETBA</name>
<sequence>MYTQIVPRYAMQTGWREGNTVLNEQLKALRPRGRNSLANTILNAFKYQYVIYHNLTYKLIYYLFRTKYSYFCHYKFVIPLICNSSNFY</sequence>
<evidence type="ECO:0000313" key="1">
    <source>
        <dbReference type="Proteomes" id="UP000095283"/>
    </source>
</evidence>
<evidence type="ECO:0000313" key="2">
    <source>
        <dbReference type="WBParaSite" id="Hba_00961"/>
    </source>
</evidence>
<dbReference type="WBParaSite" id="Hba_00961">
    <property type="protein sequence ID" value="Hba_00961"/>
    <property type="gene ID" value="Hba_00961"/>
</dbReference>
<proteinExistence type="predicted"/>
<dbReference type="Proteomes" id="UP000095283">
    <property type="component" value="Unplaced"/>
</dbReference>
<dbReference type="AlphaFoldDB" id="A0A1I7W8I9"/>
<accession>A0A1I7W8I9</accession>
<keyword evidence="1" id="KW-1185">Reference proteome</keyword>
<protein>
    <submittedName>
        <fullName evidence="2">Transposase</fullName>
    </submittedName>
</protein>